<dbReference type="EMBL" id="JARBHB010000002">
    <property type="protein sequence ID" value="KAJ8893260.1"/>
    <property type="molecule type" value="Genomic_DNA"/>
</dbReference>
<comment type="cofactor">
    <cofactor evidence="1">
        <name>a divalent metal cation</name>
        <dbReference type="ChEBI" id="CHEBI:60240"/>
    </cofactor>
</comment>
<evidence type="ECO:0000313" key="4">
    <source>
        <dbReference type="EMBL" id="KAJ8893260.1"/>
    </source>
</evidence>
<reference evidence="4 5" key="1">
    <citation type="submission" date="2023-02" db="EMBL/GenBank/DDBJ databases">
        <title>LHISI_Scaffold_Assembly.</title>
        <authorList>
            <person name="Stuart O.P."/>
            <person name="Cleave R."/>
            <person name="Magrath M.J.L."/>
            <person name="Mikheyev A.S."/>
        </authorList>
    </citation>
    <scope>NUCLEOTIDE SEQUENCE [LARGE SCALE GENOMIC DNA]</scope>
    <source>
        <strain evidence="4">Daus_M_001</strain>
        <tissue evidence="4">Leg muscle</tissue>
    </source>
</reference>
<keyword evidence="5" id="KW-1185">Reference proteome</keyword>
<gene>
    <name evidence="4" type="ORF">PR048_005851</name>
</gene>
<feature type="domain" description="DDE Tnp4" evidence="3">
    <location>
        <begin position="90"/>
        <end position="169"/>
    </location>
</feature>
<evidence type="ECO:0000256" key="1">
    <source>
        <dbReference type="ARBA" id="ARBA00001968"/>
    </source>
</evidence>
<dbReference type="Proteomes" id="UP001159363">
    <property type="component" value="Chromosome 2"/>
</dbReference>
<dbReference type="Pfam" id="PF13359">
    <property type="entry name" value="DDE_Tnp_4"/>
    <property type="match status" value="1"/>
</dbReference>
<dbReference type="InterPro" id="IPR027806">
    <property type="entry name" value="HARBI1_dom"/>
</dbReference>
<organism evidence="4 5">
    <name type="scientific">Dryococelus australis</name>
    <dbReference type="NCBI Taxonomy" id="614101"/>
    <lineage>
        <taxon>Eukaryota</taxon>
        <taxon>Metazoa</taxon>
        <taxon>Ecdysozoa</taxon>
        <taxon>Arthropoda</taxon>
        <taxon>Hexapoda</taxon>
        <taxon>Insecta</taxon>
        <taxon>Pterygota</taxon>
        <taxon>Neoptera</taxon>
        <taxon>Polyneoptera</taxon>
        <taxon>Phasmatodea</taxon>
        <taxon>Verophasmatodea</taxon>
        <taxon>Anareolatae</taxon>
        <taxon>Phasmatidae</taxon>
        <taxon>Eurycanthinae</taxon>
        <taxon>Dryococelus</taxon>
    </lineage>
</organism>
<evidence type="ECO:0000259" key="3">
    <source>
        <dbReference type="Pfam" id="PF13359"/>
    </source>
</evidence>
<proteinExistence type="predicted"/>
<accession>A0ABQ9IAJ8</accession>
<comment type="caution">
    <text evidence="4">The sequence shown here is derived from an EMBL/GenBank/DDBJ whole genome shotgun (WGS) entry which is preliminary data.</text>
</comment>
<protein>
    <recommendedName>
        <fullName evidence="3">DDE Tnp4 domain-containing protein</fullName>
    </recommendedName>
</protein>
<keyword evidence="2" id="KW-0479">Metal-binding</keyword>
<sequence>MRITPKQFVELLTLVSPIIQRSDTVMCEVLPARLKLETALTYLVSGTIFIVIMSKSAISAIIPEVCEAIKDVLKDYIKKADLCYQKGGGGMILGGDDAFPLKPCLLKPYSGKSLTTQQKTFVYRQRRVCRIAENAFGILCSCFRVYGKPIIVHVDRAIKIVQAACALHNYLRLTSPNTNTPPGSLDYENTMTGSVLPPCGRLRFLVCVVYFAQEVTTERKNCRKVARILQGLFLRKRRSAQARKHDTLTAFNIMRVNVLLCANLCTQHTDSVHVFPPTGRVVNGIPAARTVRLHASSTVSRRGGGRPVRSKNKILCSSSPSQQLACKFQLAHESNSRGLFRPGAHVRTMSARRRCGAAKAFHEGLAYMYHCTRSCGAAAFYVRTCALDLTGGK</sequence>
<name>A0ABQ9IAJ8_9NEOP</name>
<evidence type="ECO:0000313" key="5">
    <source>
        <dbReference type="Proteomes" id="UP001159363"/>
    </source>
</evidence>
<evidence type="ECO:0000256" key="2">
    <source>
        <dbReference type="ARBA" id="ARBA00022723"/>
    </source>
</evidence>